<name>A0A379T5W3_SALER</name>
<dbReference type="GO" id="GO:0005524">
    <property type="term" value="F:ATP binding"/>
    <property type="evidence" value="ECO:0007669"/>
    <property type="project" value="UniProtKB-UniRule"/>
</dbReference>
<protein>
    <submittedName>
        <fullName evidence="8">Exonuclease V subunit</fullName>
        <ecNumber evidence="8">3.1.11.5</ecNumber>
    </submittedName>
</protein>
<dbReference type="Pfam" id="PF00580">
    <property type="entry name" value="UvrD-helicase"/>
    <property type="match status" value="1"/>
</dbReference>
<dbReference type="GO" id="GO:0009338">
    <property type="term" value="C:exodeoxyribonuclease V complex"/>
    <property type="evidence" value="ECO:0007669"/>
    <property type="project" value="TreeGrafter"/>
</dbReference>
<feature type="compositionally biased region" description="Basic and acidic residues" evidence="6">
    <location>
        <begin position="264"/>
        <end position="283"/>
    </location>
</feature>
<dbReference type="PANTHER" id="PTHR11070">
    <property type="entry name" value="UVRD / RECB / PCRA DNA HELICASE FAMILY MEMBER"/>
    <property type="match status" value="1"/>
</dbReference>
<keyword evidence="2 5" id="KW-0378">Hydrolase</keyword>
<dbReference type="PANTHER" id="PTHR11070:SF23">
    <property type="entry name" value="RECBCD ENZYME SUBUNIT RECB"/>
    <property type="match status" value="1"/>
</dbReference>
<dbReference type="EMBL" id="UGXG01000002">
    <property type="protein sequence ID" value="SUG45994.1"/>
    <property type="molecule type" value="Genomic_DNA"/>
</dbReference>
<dbReference type="AlphaFoldDB" id="A0A379T5W3"/>
<sequence length="283" mass="32192">MNDVAETLDPLRLPLTGERLIEASAGTGKTFTIAALYLRLLLGLGSAAAFPRPLTVEELLVVTFTEAATEELRGRIRSNIHELRIACLRESTDNPLYARLLEEISDKKQAAQWLLLAERQMDEAAVFTIHGFCQRMLSLNAFESGMLFEQQLIEDESLLRYQACADFWRRHCYPLPRDIAQVVFDVWKGPKALLKDIDRYLQGEAPVIKAPPSQEETLASRHEQILARINQVKQQWCEAVSGAGSTVRIIWHRSQKIQPWQSGEMDRKDHRVGARRDEKLSVT</sequence>
<dbReference type="GO" id="GO:0003677">
    <property type="term" value="F:DNA binding"/>
    <property type="evidence" value="ECO:0007669"/>
    <property type="project" value="InterPro"/>
</dbReference>
<evidence type="ECO:0000259" key="7">
    <source>
        <dbReference type="PROSITE" id="PS51198"/>
    </source>
</evidence>
<evidence type="ECO:0000256" key="2">
    <source>
        <dbReference type="ARBA" id="ARBA00022801"/>
    </source>
</evidence>
<keyword evidence="8" id="KW-0269">Exonuclease</keyword>
<dbReference type="GO" id="GO:0005829">
    <property type="term" value="C:cytosol"/>
    <property type="evidence" value="ECO:0007669"/>
    <property type="project" value="TreeGrafter"/>
</dbReference>
<evidence type="ECO:0000313" key="8">
    <source>
        <dbReference type="EMBL" id="SUG45994.1"/>
    </source>
</evidence>
<feature type="region of interest" description="Disordered" evidence="6">
    <location>
        <begin position="260"/>
        <end position="283"/>
    </location>
</feature>
<dbReference type="InterPro" id="IPR000212">
    <property type="entry name" value="DNA_helicase_UvrD/REP"/>
</dbReference>
<reference evidence="8 9" key="1">
    <citation type="submission" date="2018-06" db="EMBL/GenBank/DDBJ databases">
        <authorList>
            <consortium name="Pathogen Informatics"/>
            <person name="Doyle S."/>
        </authorList>
    </citation>
    <scope>NUCLEOTIDE SEQUENCE [LARGE SCALE GENOMIC DNA]</scope>
    <source>
        <strain evidence="8 9">NCTC8297</strain>
    </source>
</reference>
<proteinExistence type="predicted"/>
<accession>A0A379T5W3</accession>
<dbReference type="EC" id="3.1.11.5" evidence="8"/>
<feature type="domain" description="UvrD-like helicase ATP-binding" evidence="7">
    <location>
        <begin position="2"/>
        <end position="283"/>
    </location>
</feature>
<keyword evidence="8" id="KW-0540">Nuclease</keyword>
<evidence type="ECO:0000256" key="4">
    <source>
        <dbReference type="ARBA" id="ARBA00022840"/>
    </source>
</evidence>
<dbReference type="SUPFAM" id="SSF52540">
    <property type="entry name" value="P-loop containing nucleoside triphosphate hydrolases"/>
    <property type="match status" value="1"/>
</dbReference>
<evidence type="ECO:0000256" key="3">
    <source>
        <dbReference type="ARBA" id="ARBA00022806"/>
    </source>
</evidence>
<dbReference type="PROSITE" id="PS51198">
    <property type="entry name" value="UVRD_HELICASE_ATP_BIND"/>
    <property type="match status" value="1"/>
</dbReference>
<dbReference type="GO" id="GO:0043138">
    <property type="term" value="F:3'-5' DNA helicase activity"/>
    <property type="evidence" value="ECO:0007669"/>
    <property type="project" value="TreeGrafter"/>
</dbReference>
<dbReference type="GO" id="GO:0000725">
    <property type="term" value="P:recombinational repair"/>
    <property type="evidence" value="ECO:0007669"/>
    <property type="project" value="TreeGrafter"/>
</dbReference>
<dbReference type="GO" id="GO:0008854">
    <property type="term" value="F:exodeoxyribonuclease V activity"/>
    <property type="evidence" value="ECO:0007669"/>
    <property type="project" value="UniProtKB-EC"/>
</dbReference>
<keyword evidence="3 5" id="KW-0347">Helicase</keyword>
<organism evidence="8 9">
    <name type="scientific">Salmonella enterica subsp. arizonae</name>
    <dbReference type="NCBI Taxonomy" id="59203"/>
    <lineage>
        <taxon>Bacteria</taxon>
        <taxon>Pseudomonadati</taxon>
        <taxon>Pseudomonadota</taxon>
        <taxon>Gammaproteobacteria</taxon>
        <taxon>Enterobacterales</taxon>
        <taxon>Enterobacteriaceae</taxon>
        <taxon>Salmonella</taxon>
    </lineage>
</organism>
<dbReference type="Gene3D" id="3.40.50.300">
    <property type="entry name" value="P-loop containing nucleotide triphosphate hydrolases"/>
    <property type="match status" value="1"/>
</dbReference>
<keyword evidence="1 5" id="KW-0547">Nucleotide-binding</keyword>
<evidence type="ECO:0000256" key="5">
    <source>
        <dbReference type="PROSITE-ProRule" id="PRU00560"/>
    </source>
</evidence>
<keyword evidence="4 5" id="KW-0067">ATP-binding</keyword>
<evidence type="ECO:0000256" key="6">
    <source>
        <dbReference type="SAM" id="MobiDB-lite"/>
    </source>
</evidence>
<dbReference type="Gene3D" id="1.10.3170.10">
    <property type="entry name" value="Recbcd, chain B, domain 2"/>
    <property type="match status" value="1"/>
</dbReference>
<feature type="binding site" evidence="5">
    <location>
        <begin position="23"/>
        <end position="30"/>
    </location>
    <ligand>
        <name>ATP</name>
        <dbReference type="ChEBI" id="CHEBI:30616"/>
    </ligand>
</feature>
<dbReference type="InterPro" id="IPR014016">
    <property type="entry name" value="UvrD-like_ATP-bd"/>
</dbReference>
<dbReference type="InterPro" id="IPR027417">
    <property type="entry name" value="P-loop_NTPase"/>
</dbReference>
<dbReference type="Proteomes" id="UP000254741">
    <property type="component" value="Unassembled WGS sequence"/>
</dbReference>
<evidence type="ECO:0000256" key="1">
    <source>
        <dbReference type="ARBA" id="ARBA00022741"/>
    </source>
</evidence>
<evidence type="ECO:0000313" key="9">
    <source>
        <dbReference type="Proteomes" id="UP000254741"/>
    </source>
</evidence>
<gene>
    <name evidence="8" type="primary">recB_1</name>
    <name evidence="8" type="ORF">NCTC8297_01195</name>
</gene>